<dbReference type="GO" id="GO:0009432">
    <property type="term" value="P:SOS response"/>
    <property type="evidence" value="ECO:0007669"/>
    <property type="project" value="TreeGrafter"/>
</dbReference>
<evidence type="ECO:0000256" key="9">
    <source>
        <dbReference type="ARBA" id="ARBA00022723"/>
    </source>
</evidence>
<evidence type="ECO:0000256" key="14">
    <source>
        <dbReference type="ARBA" id="ARBA00023204"/>
    </source>
</evidence>
<evidence type="ECO:0000256" key="7">
    <source>
        <dbReference type="ARBA" id="ARBA00022695"/>
    </source>
</evidence>
<dbReference type="EC" id="2.7.7.7" evidence="16"/>
<evidence type="ECO:0000256" key="4">
    <source>
        <dbReference type="ARBA" id="ARBA00022457"/>
    </source>
</evidence>
<comment type="cofactor">
    <cofactor evidence="16">
        <name>Mg(2+)</name>
        <dbReference type="ChEBI" id="CHEBI:18420"/>
    </cofactor>
    <text evidence="16">Binds 2 magnesium ions per subunit.</text>
</comment>
<dbReference type="NCBIfam" id="NF002677">
    <property type="entry name" value="PRK02406.1"/>
    <property type="match status" value="1"/>
</dbReference>
<evidence type="ECO:0000256" key="10">
    <source>
        <dbReference type="ARBA" id="ARBA00022763"/>
    </source>
</evidence>
<dbReference type="Gene3D" id="3.30.70.270">
    <property type="match status" value="1"/>
</dbReference>
<keyword evidence="7 16" id="KW-0548">Nucleotidyltransferase</keyword>
<keyword evidence="8 16" id="KW-0235">DNA replication</keyword>
<dbReference type="Gene3D" id="3.30.1490.100">
    <property type="entry name" value="DNA polymerase, Y-family, little finger domain"/>
    <property type="match status" value="1"/>
</dbReference>
<protein>
    <recommendedName>
        <fullName evidence="16">DNA polymerase IV</fullName>
        <shortName evidence="16">Pol IV</shortName>
        <ecNumber evidence="16">2.7.7.7</ecNumber>
    </recommendedName>
</protein>
<dbReference type="InterPro" id="IPR050116">
    <property type="entry name" value="DNA_polymerase-Y"/>
</dbReference>
<keyword evidence="5 16" id="KW-0963">Cytoplasm</keyword>
<feature type="active site" evidence="16">
    <location>
        <position position="113"/>
    </location>
</feature>
<evidence type="ECO:0000256" key="6">
    <source>
        <dbReference type="ARBA" id="ARBA00022679"/>
    </source>
</evidence>
<comment type="subunit">
    <text evidence="3 16">Monomer.</text>
</comment>
<feature type="binding site" evidence="16">
    <location>
        <position position="112"/>
    </location>
    <ligand>
        <name>Mg(2+)</name>
        <dbReference type="ChEBI" id="CHEBI:18420"/>
    </ligand>
</feature>
<evidence type="ECO:0000256" key="1">
    <source>
        <dbReference type="ARBA" id="ARBA00004496"/>
    </source>
</evidence>
<comment type="caution">
    <text evidence="18">The sequence shown here is derived from an EMBL/GenBank/DDBJ whole genome shotgun (WGS) entry which is preliminary data.</text>
</comment>
<dbReference type="CDD" id="cd03586">
    <property type="entry name" value="PolY_Pol_IV_kappa"/>
    <property type="match status" value="1"/>
</dbReference>
<evidence type="ECO:0000313" key="18">
    <source>
        <dbReference type="EMBL" id="RJP59520.1"/>
    </source>
</evidence>
<dbReference type="InterPro" id="IPR022880">
    <property type="entry name" value="DNApol_IV"/>
</dbReference>
<feature type="domain" description="UmuC" evidence="17">
    <location>
        <begin position="13"/>
        <end position="194"/>
    </location>
</feature>
<dbReference type="EMBL" id="QZJZ01000047">
    <property type="protein sequence ID" value="RJP59520.1"/>
    <property type="molecule type" value="Genomic_DNA"/>
</dbReference>
<feature type="site" description="Substrate discrimination" evidence="16">
    <location>
        <position position="22"/>
    </location>
</feature>
<dbReference type="HAMAP" id="MF_01113">
    <property type="entry name" value="DNApol_IV"/>
    <property type="match status" value="1"/>
</dbReference>
<dbReference type="GO" id="GO:0000287">
    <property type="term" value="F:magnesium ion binding"/>
    <property type="evidence" value="ECO:0007669"/>
    <property type="project" value="UniProtKB-UniRule"/>
</dbReference>
<dbReference type="SUPFAM" id="SSF100879">
    <property type="entry name" value="Lesion bypass DNA polymerase (Y-family), little finger domain"/>
    <property type="match status" value="1"/>
</dbReference>
<dbReference type="InterPro" id="IPR017961">
    <property type="entry name" value="DNA_pol_Y-fam_little_finger"/>
</dbReference>
<proteinExistence type="inferred from homology"/>
<comment type="function">
    <text evidence="16">Poorly processive, error-prone DNA polymerase involved in untargeted mutagenesis. Copies undamaged DNA at stalled replication forks, which arise in vivo from mismatched or misaligned primer ends. These misaligned primers can be extended by PolIV. Exhibits no 3'-5' exonuclease (proofreading) activity. May be involved in translesional synthesis, in conjunction with the beta clamp from PolIII.</text>
</comment>
<dbReference type="AlphaFoldDB" id="A0A3A4R063"/>
<keyword evidence="13 16" id="KW-0238">DNA-binding</keyword>
<dbReference type="FunFam" id="3.40.1170.60:FF:000001">
    <property type="entry name" value="DNA polymerase IV"/>
    <property type="match status" value="1"/>
</dbReference>
<evidence type="ECO:0000256" key="12">
    <source>
        <dbReference type="ARBA" id="ARBA00022932"/>
    </source>
</evidence>
<dbReference type="PROSITE" id="PS50173">
    <property type="entry name" value="UMUC"/>
    <property type="match status" value="1"/>
</dbReference>
<dbReference type="Pfam" id="PF11799">
    <property type="entry name" value="IMS_C"/>
    <property type="match status" value="1"/>
</dbReference>
<evidence type="ECO:0000256" key="16">
    <source>
        <dbReference type="HAMAP-Rule" id="MF_01113"/>
    </source>
</evidence>
<reference evidence="18 19" key="1">
    <citation type="journal article" date="2017" name="ISME J.">
        <title>Energy and carbon metabolisms in a deep terrestrial subsurface fluid microbial community.</title>
        <authorList>
            <person name="Momper L."/>
            <person name="Jungbluth S.P."/>
            <person name="Lee M.D."/>
            <person name="Amend J.P."/>
        </authorList>
    </citation>
    <scope>NUCLEOTIDE SEQUENCE [LARGE SCALE GENOMIC DNA]</scope>
    <source>
        <strain evidence="18">SURF_26</strain>
    </source>
</reference>
<comment type="subcellular location">
    <subcellularLocation>
        <location evidence="1 16">Cytoplasm</location>
    </subcellularLocation>
</comment>
<evidence type="ECO:0000313" key="19">
    <source>
        <dbReference type="Proteomes" id="UP000266426"/>
    </source>
</evidence>
<keyword evidence="11 16" id="KW-0460">Magnesium</keyword>
<dbReference type="GO" id="GO:0006261">
    <property type="term" value="P:DNA-templated DNA replication"/>
    <property type="evidence" value="ECO:0007669"/>
    <property type="project" value="UniProtKB-UniRule"/>
</dbReference>
<accession>A0A3A4R063</accession>
<feature type="binding site" evidence="16">
    <location>
        <position position="17"/>
    </location>
    <ligand>
        <name>Mg(2+)</name>
        <dbReference type="ChEBI" id="CHEBI:18420"/>
    </ligand>
</feature>
<dbReference type="GO" id="GO:0042276">
    <property type="term" value="P:error-prone translesion synthesis"/>
    <property type="evidence" value="ECO:0007669"/>
    <property type="project" value="TreeGrafter"/>
</dbReference>
<evidence type="ECO:0000256" key="3">
    <source>
        <dbReference type="ARBA" id="ARBA00011245"/>
    </source>
</evidence>
<dbReference type="GO" id="GO:0005829">
    <property type="term" value="C:cytosol"/>
    <property type="evidence" value="ECO:0007669"/>
    <property type="project" value="TreeGrafter"/>
</dbReference>
<dbReference type="FunFam" id="3.30.1490.100:FF:000004">
    <property type="entry name" value="DNA polymerase IV"/>
    <property type="match status" value="1"/>
</dbReference>
<keyword evidence="6 16" id="KW-0808">Transferase</keyword>
<dbReference type="Pfam" id="PF21999">
    <property type="entry name" value="IMS_HHH_1"/>
    <property type="match status" value="1"/>
</dbReference>
<organism evidence="18 19">
    <name type="scientific">Candidatus Auribacter fodinae</name>
    <dbReference type="NCBI Taxonomy" id="2093366"/>
    <lineage>
        <taxon>Bacteria</taxon>
        <taxon>Pseudomonadati</taxon>
        <taxon>Candidatus Auribacterota</taxon>
        <taxon>Candidatus Auribacteria</taxon>
        <taxon>Candidatus Auribacterales</taxon>
        <taxon>Candidatus Auribacteraceae</taxon>
        <taxon>Candidatus Auribacter</taxon>
    </lineage>
</organism>
<dbReference type="InterPro" id="IPR043128">
    <property type="entry name" value="Rev_trsase/Diguanyl_cyclase"/>
</dbReference>
<dbReference type="InterPro" id="IPR001126">
    <property type="entry name" value="UmuC"/>
</dbReference>
<name>A0A3A4R063_9BACT</name>
<evidence type="ECO:0000259" key="17">
    <source>
        <dbReference type="PROSITE" id="PS50173"/>
    </source>
</evidence>
<sequence>MKRKSLSSANRVIAHVDMDAFFASVEQLVHPELRGKPVIVGAEPGKRGVVSAASYEARKFGIRSAMPISTAEKLCPHGIFLPVNGSLYHEYSRRFHDILDTFTPIVEPVSVDEAFLDLTGCIQLPEGLHEKGMVIKNAIRTSLCLTASVGIASNKSVAKIASDYNKPDGLCVVMPGTEAPFLAPMKVERLWGVGEKTVQHLHRHGIRTVSDLQKLTVQALEHLFGNFGIALHYLANGIDDRPVEAEPSVQKSIGKEVTFEQDTSDKRLLRTVLGKMAQEVGTRLREKNLLGARVTIKVRFKDFTTLTRCVSFTSLIDQDHLIFHHACELLDKVVLDKPVRLIGISVSTGAEGEEQMDFFHEKRDESRDLYKSIDSIRRKYGRNSVVLGNILDKPEAKS</sequence>
<dbReference type="PANTHER" id="PTHR11076">
    <property type="entry name" value="DNA REPAIR POLYMERASE UMUC / TRANSFERASE FAMILY MEMBER"/>
    <property type="match status" value="1"/>
</dbReference>
<dbReference type="InterPro" id="IPR036775">
    <property type="entry name" value="DNA_pol_Y-fam_lit_finger_sf"/>
</dbReference>
<dbReference type="GO" id="GO:0003887">
    <property type="term" value="F:DNA-directed DNA polymerase activity"/>
    <property type="evidence" value="ECO:0007669"/>
    <property type="project" value="UniProtKB-UniRule"/>
</dbReference>
<evidence type="ECO:0000256" key="13">
    <source>
        <dbReference type="ARBA" id="ARBA00023125"/>
    </source>
</evidence>
<dbReference type="Gene3D" id="3.40.1170.60">
    <property type="match status" value="1"/>
</dbReference>
<dbReference type="Proteomes" id="UP000266426">
    <property type="component" value="Unassembled WGS sequence"/>
</dbReference>
<dbReference type="InterPro" id="IPR053848">
    <property type="entry name" value="IMS_HHH_1"/>
</dbReference>
<dbReference type="Pfam" id="PF00817">
    <property type="entry name" value="IMS"/>
    <property type="match status" value="1"/>
</dbReference>
<keyword evidence="9 16" id="KW-0479">Metal-binding</keyword>
<dbReference type="GO" id="GO:0003684">
    <property type="term" value="F:damaged DNA binding"/>
    <property type="evidence" value="ECO:0007669"/>
    <property type="project" value="InterPro"/>
</dbReference>
<keyword evidence="14 16" id="KW-0234">DNA repair</keyword>
<gene>
    <name evidence="16" type="primary">dinB</name>
    <name evidence="18" type="ORF">C4541_05715</name>
</gene>
<keyword evidence="12 16" id="KW-0239">DNA-directed DNA polymerase</keyword>
<dbReference type="Gene3D" id="1.10.150.20">
    <property type="entry name" value="5' to 3' exonuclease, C-terminal subdomain"/>
    <property type="match status" value="1"/>
</dbReference>
<evidence type="ECO:0000256" key="5">
    <source>
        <dbReference type="ARBA" id="ARBA00022490"/>
    </source>
</evidence>
<dbReference type="PANTHER" id="PTHR11076:SF33">
    <property type="entry name" value="DNA POLYMERASE KAPPA"/>
    <property type="match status" value="1"/>
</dbReference>
<evidence type="ECO:0000256" key="8">
    <source>
        <dbReference type="ARBA" id="ARBA00022705"/>
    </source>
</evidence>
<comment type="similarity">
    <text evidence="2 16">Belongs to the DNA polymerase type-Y family.</text>
</comment>
<evidence type="ECO:0000256" key="2">
    <source>
        <dbReference type="ARBA" id="ARBA00010945"/>
    </source>
</evidence>
<evidence type="ECO:0000256" key="15">
    <source>
        <dbReference type="ARBA" id="ARBA00049244"/>
    </source>
</evidence>
<keyword evidence="4 16" id="KW-0515">Mutator protein</keyword>
<evidence type="ECO:0000256" key="11">
    <source>
        <dbReference type="ARBA" id="ARBA00022842"/>
    </source>
</evidence>
<dbReference type="GO" id="GO:0006281">
    <property type="term" value="P:DNA repair"/>
    <property type="evidence" value="ECO:0007669"/>
    <property type="project" value="UniProtKB-UniRule"/>
</dbReference>
<comment type="catalytic activity">
    <reaction evidence="15 16">
        <text>DNA(n) + a 2'-deoxyribonucleoside 5'-triphosphate = DNA(n+1) + diphosphate</text>
        <dbReference type="Rhea" id="RHEA:22508"/>
        <dbReference type="Rhea" id="RHEA-COMP:17339"/>
        <dbReference type="Rhea" id="RHEA-COMP:17340"/>
        <dbReference type="ChEBI" id="CHEBI:33019"/>
        <dbReference type="ChEBI" id="CHEBI:61560"/>
        <dbReference type="ChEBI" id="CHEBI:173112"/>
        <dbReference type="EC" id="2.7.7.7"/>
    </reaction>
</comment>
<keyword evidence="10 16" id="KW-0227">DNA damage</keyword>
<dbReference type="SUPFAM" id="SSF56672">
    <property type="entry name" value="DNA/RNA polymerases"/>
    <property type="match status" value="1"/>
</dbReference>
<dbReference type="InterPro" id="IPR043502">
    <property type="entry name" value="DNA/RNA_pol_sf"/>
</dbReference>